<dbReference type="EC" id="3.6.1.73" evidence="9"/>
<comment type="cofactor">
    <cofactor evidence="1">
        <name>Mn(2+)</name>
        <dbReference type="ChEBI" id="CHEBI:29035"/>
    </cofactor>
</comment>
<dbReference type="GO" id="GO:0103023">
    <property type="term" value="F:ITPase activity"/>
    <property type="evidence" value="ECO:0007669"/>
    <property type="project" value="UniProtKB-EC"/>
</dbReference>
<gene>
    <name evidence="13" type="ORF">KHA97_08255</name>
</gene>
<evidence type="ECO:0000313" key="14">
    <source>
        <dbReference type="Proteomes" id="UP000681414"/>
    </source>
</evidence>
<reference evidence="13 14" key="1">
    <citation type="submission" date="2021-05" db="EMBL/GenBank/DDBJ databases">
        <title>Novel Bacillus species.</title>
        <authorList>
            <person name="Liu G."/>
        </authorList>
    </citation>
    <scope>NUCLEOTIDE SEQUENCE [LARGE SCALE GENOMIC DNA]</scope>
    <source>
        <strain evidence="14">FJAT-49780</strain>
    </source>
</reference>
<evidence type="ECO:0000256" key="11">
    <source>
        <dbReference type="ARBA" id="ARBA00048781"/>
    </source>
</evidence>
<dbReference type="GO" id="GO:0009117">
    <property type="term" value="P:nucleotide metabolic process"/>
    <property type="evidence" value="ECO:0007669"/>
    <property type="project" value="UniProtKB-KW"/>
</dbReference>
<comment type="catalytic activity">
    <reaction evidence="10">
        <text>ITP + H2O = IDP + phosphate + H(+)</text>
        <dbReference type="Rhea" id="RHEA:28330"/>
        <dbReference type="ChEBI" id="CHEBI:15377"/>
        <dbReference type="ChEBI" id="CHEBI:15378"/>
        <dbReference type="ChEBI" id="CHEBI:43474"/>
        <dbReference type="ChEBI" id="CHEBI:58280"/>
        <dbReference type="ChEBI" id="CHEBI:61402"/>
        <dbReference type="EC" id="3.6.1.73"/>
    </reaction>
</comment>
<protein>
    <recommendedName>
        <fullName evidence="9">inosine/xanthosine triphosphatase</fullName>
        <ecNumber evidence="9">3.6.1.73</ecNumber>
    </recommendedName>
</protein>
<organism evidence="13 14">
    <name type="scientific">Lederbergia citri</name>
    <dbReference type="NCBI Taxonomy" id="2833580"/>
    <lineage>
        <taxon>Bacteria</taxon>
        <taxon>Bacillati</taxon>
        <taxon>Bacillota</taxon>
        <taxon>Bacilli</taxon>
        <taxon>Bacillales</taxon>
        <taxon>Bacillaceae</taxon>
        <taxon>Lederbergia</taxon>
    </lineage>
</organism>
<dbReference type="PANTHER" id="PTHR34699:SF2">
    <property type="entry name" value="NON-CANONICAL PURINE NTP PHOSPHATASE_PRRC1 DOMAIN-CONTAINING PROTEIN"/>
    <property type="match status" value="1"/>
</dbReference>
<dbReference type="RefSeq" id="WP_213124204.1">
    <property type="nucleotide sequence ID" value="NZ_JAGYPG010000001.1"/>
</dbReference>
<dbReference type="InterPro" id="IPR026533">
    <property type="entry name" value="NTPase/PRRC1"/>
</dbReference>
<evidence type="ECO:0000313" key="13">
    <source>
        <dbReference type="EMBL" id="MBS4195070.1"/>
    </source>
</evidence>
<sequence>MKIAVGSKNAAKIKAAETVLWDIGNQNELFPIDAPSNVSGMPFSDEETMTGAMNRAEFCLTHEDIDIAIGLEGGVTETQHGLFLINYGALAERDKETIVAGGARIKLPEEIAERLRAGEELGPVMEDYSKNKNVRSNEGAIGIFTHGMVNRDEMFMHIMKLLVGQRGDWHK</sequence>
<dbReference type="InterPro" id="IPR029001">
    <property type="entry name" value="ITPase-like_fam"/>
</dbReference>
<keyword evidence="7" id="KW-0546">Nucleotide metabolism</keyword>
<keyword evidence="3" id="KW-0479">Metal-binding</keyword>
<evidence type="ECO:0000256" key="10">
    <source>
        <dbReference type="ARBA" id="ARBA00048174"/>
    </source>
</evidence>
<evidence type="ECO:0000256" key="3">
    <source>
        <dbReference type="ARBA" id="ARBA00022723"/>
    </source>
</evidence>
<proteinExistence type="predicted"/>
<accession>A0A942TCB5</accession>
<evidence type="ECO:0000256" key="2">
    <source>
        <dbReference type="ARBA" id="ARBA00001946"/>
    </source>
</evidence>
<keyword evidence="6" id="KW-0460">Magnesium</keyword>
<evidence type="ECO:0000256" key="1">
    <source>
        <dbReference type="ARBA" id="ARBA00001936"/>
    </source>
</evidence>
<feature type="domain" description="Non-canonical purine NTP phosphatase/PRRC1" evidence="12">
    <location>
        <begin position="6"/>
        <end position="157"/>
    </location>
</feature>
<keyword evidence="14" id="KW-1185">Reference proteome</keyword>
<dbReference type="InterPro" id="IPR050299">
    <property type="entry name" value="YjjX_NTPase"/>
</dbReference>
<dbReference type="EMBL" id="JAGYPG010000001">
    <property type="protein sequence ID" value="MBS4195070.1"/>
    <property type="molecule type" value="Genomic_DNA"/>
</dbReference>
<comment type="cofactor">
    <cofactor evidence="2">
        <name>Mg(2+)</name>
        <dbReference type="ChEBI" id="CHEBI:18420"/>
    </cofactor>
</comment>
<dbReference type="NCBIfam" id="NF002850">
    <property type="entry name" value="PRK03114.1"/>
    <property type="match status" value="1"/>
</dbReference>
<evidence type="ECO:0000256" key="8">
    <source>
        <dbReference type="ARBA" id="ARBA00023211"/>
    </source>
</evidence>
<evidence type="ECO:0000256" key="6">
    <source>
        <dbReference type="ARBA" id="ARBA00022842"/>
    </source>
</evidence>
<keyword evidence="4" id="KW-0547">Nucleotide-binding</keyword>
<dbReference type="SUPFAM" id="SSF52972">
    <property type="entry name" value="ITPase-like"/>
    <property type="match status" value="1"/>
</dbReference>
<dbReference type="Pfam" id="PF01931">
    <property type="entry name" value="NTPase_I-T"/>
    <property type="match status" value="1"/>
</dbReference>
<evidence type="ECO:0000256" key="9">
    <source>
        <dbReference type="ARBA" id="ARBA00038901"/>
    </source>
</evidence>
<comment type="catalytic activity">
    <reaction evidence="11">
        <text>XTP + H2O = XDP + phosphate + H(+)</text>
        <dbReference type="Rhea" id="RHEA:28406"/>
        <dbReference type="ChEBI" id="CHEBI:15377"/>
        <dbReference type="ChEBI" id="CHEBI:15378"/>
        <dbReference type="ChEBI" id="CHEBI:43474"/>
        <dbReference type="ChEBI" id="CHEBI:59884"/>
        <dbReference type="ChEBI" id="CHEBI:61314"/>
        <dbReference type="EC" id="3.6.1.73"/>
    </reaction>
</comment>
<evidence type="ECO:0000256" key="7">
    <source>
        <dbReference type="ARBA" id="ARBA00023080"/>
    </source>
</evidence>
<evidence type="ECO:0000256" key="4">
    <source>
        <dbReference type="ARBA" id="ARBA00022741"/>
    </source>
</evidence>
<dbReference type="GO" id="GO:0046872">
    <property type="term" value="F:metal ion binding"/>
    <property type="evidence" value="ECO:0007669"/>
    <property type="project" value="UniProtKB-KW"/>
</dbReference>
<evidence type="ECO:0000259" key="12">
    <source>
        <dbReference type="Pfam" id="PF01931"/>
    </source>
</evidence>
<dbReference type="Gene3D" id="3.90.950.10">
    <property type="match status" value="1"/>
</dbReference>
<keyword evidence="5" id="KW-0378">Hydrolase</keyword>
<dbReference type="Proteomes" id="UP000681414">
    <property type="component" value="Unassembled WGS sequence"/>
</dbReference>
<evidence type="ECO:0000256" key="5">
    <source>
        <dbReference type="ARBA" id="ARBA00022801"/>
    </source>
</evidence>
<dbReference type="AlphaFoldDB" id="A0A942TCB5"/>
<keyword evidence="8" id="KW-0464">Manganese</keyword>
<dbReference type="GO" id="GO:0000166">
    <property type="term" value="F:nucleotide binding"/>
    <property type="evidence" value="ECO:0007669"/>
    <property type="project" value="UniProtKB-KW"/>
</dbReference>
<name>A0A942TCB5_9BACI</name>
<comment type="caution">
    <text evidence="13">The sequence shown here is derived from an EMBL/GenBank/DDBJ whole genome shotgun (WGS) entry which is preliminary data.</text>
</comment>
<dbReference type="PANTHER" id="PTHR34699">
    <property type="match status" value="1"/>
</dbReference>